<dbReference type="NCBIfam" id="TIGR03625">
    <property type="entry name" value="L3_bact"/>
    <property type="match status" value="1"/>
</dbReference>
<evidence type="ECO:0000256" key="4">
    <source>
        <dbReference type="ARBA" id="ARBA00022980"/>
    </source>
</evidence>
<proteinExistence type="inferred from homology"/>
<dbReference type="InterPro" id="IPR019926">
    <property type="entry name" value="Ribosomal_uL3_CS"/>
</dbReference>
<dbReference type="Gene3D" id="2.40.30.10">
    <property type="entry name" value="Translation factors"/>
    <property type="match status" value="1"/>
</dbReference>
<dbReference type="SUPFAM" id="SSF50447">
    <property type="entry name" value="Translation proteins"/>
    <property type="match status" value="1"/>
</dbReference>
<protein>
    <recommendedName>
        <fullName evidence="7">Large ribosomal subunit protein uL3m</fullName>
    </recommendedName>
</protein>
<dbReference type="PROSITE" id="PS00474">
    <property type="entry name" value="RIBOSOMAL_L3"/>
    <property type="match status" value="1"/>
</dbReference>
<evidence type="ECO:0000256" key="5">
    <source>
        <dbReference type="ARBA" id="ARBA00023128"/>
    </source>
</evidence>
<dbReference type="InterPro" id="IPR009000">
    <property type="entry name" value="Transl_B-barrel_sf"/>
</dbReference>
<keyword evidence="5" id="KW-0496">Mitochondrion</keyword>
<comment type="similarity">
    <text evidence="2 8">Belongs to the universal ribosomal protein uL3 family.</text>
</comment>
<evidence type="ECO:0000256" key="6">
    <source>
        <dbReference type="ARBA" id="ARBA00023274"/>
    </source>
</evidence>
<dbReference type="PANTHER" id="PTHR11229:SF8">
    <property type="entry name" value="LARGE RIBOSOMAL SUBUNIT PROTEIN UL3M"/>
    <property type="match status" value="1"/>
</dbReference>
<evidence type="ECO:0000256" key="3">
    <source>
        <dbReference type="ARBA" id="ARBA00022946"/>
    </source>
</evidence>
<keyword evidence="10" id="KW-1185">Reference proteome</keyword>
<reference evidence="9 10" key="1">
    <citation type="submission" date="2023-03" db="EMBL/GenBank/DDBJ databases">
        <title>Mating type loci evolution in Malassezia.</title>
        <authorList>
            <person name="Coelho M.A."/>
        </authorList>
    </citation>
    <scope>NUCLEOTIDE SEQUENCE [LARGE SCALE GENOMIC DNA]</scope>
    <source>
        <strain evidence="9 10">CBS 13387</strain>
    </source>
</reference>
<evidence type="ECO:0000256" key="1">
    <source>
        <dbReference type="ARBA" id="ARBA00004173"/>
    </source>
</evidence>
<evidence type="ECO:0000256" key="7">
    <source>
        <dbReference type="ARBA" id="ARBA00035209"/>
    </source>
</evidence>
<dbReference type="HAMAP" id="MF_01325_B">
    <property type="entry name" value="Ribosomal_uL3_B"/>
    <property type="match status" value="1"/>
</dbReference>
<evidence type="ECO:0000313" key="10">
    <source>
        <dbReference type="Proteomes" id="UP001217582"/>
    </source>
</evidence>
<keyword evidence="6 8" id="KW-0687">Ribonucleoprotein</keyword>
<dbReference type="InterPro" id="IPR019927">
    <property type="entry name" value="Ribosomal_uL3_bac/org-type"/>
</dbReference>
<dbReference type="GO" id="GO:0003735">
    <property type="term" value="F:structural constituent of ribosome"/>
    <property type="evidence" value="ECO:0007669"/>
    <property type="project" value="InterPro"/>
</dbReference>
<evidence type="ECO:0000256" key="2">
    <source>
        <dbReference type="ARBA" id="ARBA00006540"/>
    </source>
</evidence>
<dbReference type="AlphaFoldDB" id="A0AAJ5Z5B1"/>
<dbReference type="GO" id="GO:0006412">
    <property type="term" value="P:translation"/>
    <property type="evidence" value="ECO:0007669"/>
    <property type="project" value="InterPro"/>
</dbReference>
<name>A0AAJ5Z5B1_9BASI</name>
<comment type="subcellular location">
    <subcellularLocation>
        <location evidence="1">Mitochondrion</location>
    </subcellularLocation>
</comment>
<dbReference type="FunFam" id="2.40.30.10:FF:000004">
    <property type="entry name" value="50S ribosomal protein L3"/>
    <property type="match status" value="1"/>
</dbReference>
<dbReference type="EMBL" id="CP119918">
    <property type="protein sequence ID" value="WFD15471.1"/>
    <property type="molecule type" value="Genomic_DNA"/>
</dbReference>
<keyword evidence="3" id="KW-0809">Transit peptide</keyword>
<dbReference type="InterPro" id="IPR000597">
    <property type="entry name" value="Ribosomal_uL3"/>
</dbReference>
<gene>
    <name evidence="9" type="ORF">MARU1_001489</name>
</gene>
<dbReference type="Proteomes" id="UP001217582">
    <property type="component" value="Chromosome 3"/>
</dbReference>
<dbReference type="Pfam" id="PF00297">
    <property type="entry name" value="Ribosomal_L3"/>
    <property type="match status" value="1"/>
</dbReference>
<keyword evidence="4 8" id="KW-0689">Ribosomal protein</keyword>
<evidence type="ECO:0000313" key="9">
    <source>
        <dbReference type="EMBL" id="WFD15471.1"/>
    </source>
</evidence>
<dbReference type="Gene3D" id="3.30.160.810">
    <property type="match status" value="1"/>
</dbReference>
<evidence type="ECO:0000256" key="8">
    <source>
        <dbReference type="RuleBase" id="RU003905"/>
    </source>
</evidence>
<sequence>MWTAIRGAVRALSTAAGAREWTPHSRRVGLLARKKGMTSMFLPHGERVPVTVLLVDANQISMHIERPAPSPDEAPYIAMQVAATDARAHTVTAPVRGHLARAGLGPKRAIKEFRVTRDALLPVGTHLSAAHFVPGQDVDVRAVTRGKGFAGVMKRHNFAGGNASHGASLAHRTPGSVGNNQDPGRVWPGKKMPGRMGGTHRTVQNLRVLRVDVAQELLFVQGHVPGPNGGVVEVRDALKSLVKQAYFLYRKGVTPAGELLDPAKGPAQYLPEGVVGLPFPAGTRELAATLPPIVEVEA</sequence>
<dbReference type="GO" id="GO:0005762">
    <property type="term" value="C:mitochondrial large ribosomal subunit"/>
    <property type="evidence" value="ECO:0007669"/>
    <property type="project" value="TreeGrafter"/>
</dbReference>
<dbReference type="PANTHER" id="PTHR11229">
    <property type="entry name" value="50S RIBOSOMAL PROTEIN L3"/>
    <property type="match status" value="1"/>
</dbReference>
<organism evidence="9 10">
    <name type="scientific">Malassezia arunalokei</name>
    <dbReference type="NCBI Taxonomy" id="1514897"/>
    <lineage>
        <taxon>Eukaryota</taxon>
        <taxon>Fungi</taxon>
        <taxon>Dikarya</taxon>
        <taxon>Basidiomycota</taxon>
        <taxon>Ustilaginomycotina</taxon>
        <taxon>Malasseziomycetes</taxon>
        <taxon>Malasseziales</taxon>
        <taxon>Malasseziaceae</taxon>
        <taxon>Malassezia</taxon>
    </lineage>
</organism>
<accession>A0AAJ5Z5B1</accession>